<feature type="region of interest" description="Disordered" evidence="6">
    <location>
        <begin position="12"/>
        <end position="31"/>
    </location>
</feature>
<dbReference type="PANTHER" id="PTHR12827">
    <property type="entry name" value="MEIOTIC CHECKPOINT REGULATOR TSG24 FAMILY MEMBER"/>
    <property type="match status" value="1"/>
</dbReference>
<dbReference type="InterPro" id="IPR041221">
    <property type="entry name" value="APC1_C"/>
</dbReference>
<keyword evidence="12" id="KW-1185">Reference proteome</keyword>
<accession>A0A8S1D3N2</accession>
<reference evidence="11 12" key="1">
    <citation type="submission" date="2020-04" db="EMBL/GenBank/DDBJ databases">
        <authorList>
            <person name="Alioto T."/>
            <person name="Alioto T."/>
            <person name="Gomez Garrido J."/>
        </authorList>
    </citation>
    <scope>NUCLEOTIDE SEQUENCE [LARGE SCALE GENOMIC DNA]</scope>
</reference>
<dbReference type="Pfam" id="PF01851">
    <property type="entry name" value="PC_rep"/>
    <property type="match status" value="1"/>
</dbReference>
<comment type="similarity">
    <text evidence="1">Belongs to the APC1 family.</text>
</comment>
<dbReference type="InterPro" id="IPR046794">
    <property type="entry name" value="Apc1_MidN"/>
</dbReference>
<dbReference type="EMBL" id="CADEPI010000146">
    <property type="protein sequence ID" value="CAB3377512.1"/>
    <property type="molecule type" value="Genomic_DNA"/>
</dbReference>
<comment type="caution">
    <text evidence="11">The sequence shown here is derived from an EMBL/GenBank/DDBJ whole genome shotgun (WGS) entry which is preliminary data.</text>
</comment>
<dbReference type="GO" id="GO:0060090">
    <property type="term" value="F:molecular adaptor activity"/>
    <property type="evidence" value="ECO:0007669"/>
    <property type="project" value="TreeGrafter"/>
</dbReference>
<keyword evidence="3" id="KW-0677">Repeat</keyword>
<dbReference type="GO" id="GO:0051301">
    <property type="term" value="P:cell division"/>
    <property type="evidence" value="ECO:0007669"/>
    <property type="project" value="UniProtKB-KW"/>
</dbReference>
<evidence type="ECO:0000256" key="4">
    <source>
        <dbReference type="ARBA" id="ARBA00022776"/>
    </source>
</evidence>
<feature type="domain" description="Anaphase-promoting complex subunit 1 N-terminal" evidence="7">
    <location>
        <begin position="53"/>
        <end position="182"/>
    </location>
</feature>
<evidence type="ECO:0000256" key="1">
    <source>
        <dbReference type="ARBA" id="ARBA00010547"/>
    </source>
</evidence>
<evidence type="ECO:0000313" key="12">
    <source>
        <dbReference type="Proteomes" id="UP000494165"/>
    </source>
</evidence>
<evidence type="ECO:0000259" key="9">
    <source>
        <dbReference type="Pfam" id="PF20518"/>
    </source>
</evidence>
<evidence type="ECO:0000259" key="8">
    <source>
        <dbReference type="Pfam" id="PF18122"/>
    </source>
</evidence>
<evidence type="ECO:0000256" key="5">
    <source>
        <dbReference type="ARBA" id="ARBA00023306"/>
    </source>
</evidence>
<evidence type="ECO:0000256" key="3">
    <source>
        <dbReference type="ARBA" id="ARBA00022737"/>
    </source>
</evidence>
<keyword evidence="2" id="KW-0132">Cell division</keyword>
<dbReference type="GO" id="GO:0031145">
    <property type="term" value="P:anaphase-promoting complex-dependent catabolic process"/>
    <property type="evidence" value="ECO:0007669"/>
    <property type="project" value="TreeGrafter"/>
</dbReference>
<dbReference type="Pfam" id="PF20518">
    <property type="entry name" value="Apc1_MidN"/>
    <property type="match status" value="1"/>
</dbReference>
<dbReference type="InterPro" id="IPR011989">
    <property type="entry name" value="ARM-like"/>
</dbReference>
<name>A0A8S1D3N2_9INSE</name>
<dbReference type="Proteomes" id="UP000494165">
    <property type="component" value="Unassembled WGS sequence"/>
</dbReference>
<dbReference type="GO" id="GO:0070979">
    <property type="term" value="P:protein K11-linked ubiquitination"/>
    <property type="evidence" value="ECO:0007669"/>
    <property type="project" value="TreeGrafter"/>
</dbReference>
<evidence type="ECO:0000256" key="6">
    <source>
        <dbReference type="SAM" id="MobiDB-lite"/>
    </source>
</evidence>
<dbReference type="Pfam" id="PF12859">
    <property type="entry name" value="ANAPC1"/>
    <property type="match status" value="1"/>
</dbReference>
<dbReference type="Gene3D" id="1.25.10.10">
    <property type="entry name" value="Leucine-rich Repeat Variant"/>
    <property type="match status" value="2"/>
</dbReference>
<dbReference type="Pfam" id="PF18122">
    <property type="entry name" value="APC1_C"/>
    <property type="match status" value="1"/>
</dbReference>
<evidence type="ECO:0000313" key="11">
    <source>
        <dbReference type="EMBL" id="CAB3377512.1"/>
    </source>
</evidence>
<proteinExistence type="inferred from homology"/>
<keyword evidence="5" id="KW-0131">Cell cycle</keyword>
<evidence type="ECO:0000256" key="2">
    <source>
        <dbReference type="ARBA" id="ARBA00022618"/>
    </source>
</evidence>
<dbReference type="PANTHER" id="PTHR12827:SF3">
    <property type="entry name" value="ANAPHASE-PROMOTING COMPLEX SUBUNIT 1"/>
    <property type="match status" value="1"/>
</dbReference>
<evidence type="ECO:0008006" key="13">
    <source>
        <dbReference type="Google" id="ProtNLM"/>
    </source>
</evidence>
<dbReference type="Pfam" id="PF21282">
    <property type="entry name" value="APC1_3rd"/>
    <property type="match status" value="1"/>
</dbReference>
<feature type="domain" description="Anaphase-promoting complex subunit 1 middle" evidence="9">
    <location>
        <begin position="656"/>
        <end position="956"/>
    </location>
</feature>
<sequence>MIAATDVQDWLPHGRSLEHPGQLAGVSGSDEPNDRLAEQLSNIDLSDAGKEWWCIRASPDIDGAEEELYINGRTVVWSQGAHYRWTILRSFTSEFPVHLTCWATFKDSPALHQLPLRNDTTDGTFKAICIVDTHNINVFTTDGRDYVASSPFPVSKIWPIKNGLLLEMEADVPTNSEISSIQYPLIFSVNHPYDDIKPVMTRHGTRIGAVTDPGQRIVFASEDPSICMLYDSVAGSHSVWTVRSATLQESFTPRGAVELSLTGESILSGPYHENPLETIGASPIPSALAASSPVTSRIDMRRSSYIASPMSPPPMPNLSTSRRNTVTGVSPFHAKASPFNASRKFSLADSLGGLGTPISERRETIDCRSPLNVPVDVPMQPLYPEVCLEFLWSESPRESSRSGGASKAFLTTDLVGQSYLCYLVTGKQELFLVKLEQTNSMKQLIFCTRTSIPAKDAVPLSELPMIVVLDVCGGITLYSGPDVVSKVFLPNLMPMQTPVATRSFHSLITSPSSFHLSESSFKVRRSSLRAETTMEGSLFADASCVLSPVPKTMKMGTCASFDGSQLNTDEVLCLRDAAKKRVTLEFSNGHMVRLGLPEIHTSLLVRKCIQTLRIALKRESAMQLLTKWYCARNAPGSQDITAETEWQLFLAALLGLMGYEVEKLKIIKKYDANCAPQEKRKKKSESGSKDDWSWVVSNHQKELSDMCSVLKISCPDLFSIESNATDGRINTQAPLFKAFESILASLHLLYEEMKLDVLCKSDLPQLAQLLHLLASDLKVPMYIEHYWKDYPYVCRPYNSQERQMQPSDLSKLTLKVSEPSSIMHMVQMFLDCPSRQPRPYPYLANVNDLSRDVVQLTALLTLGVKNPKIDLEPFVHYSGSSFLRKELEKEKIPHNTSVAERAIQLMVQRNVTQSVIERLPGSIALLFMCALSECRENPPPDWSEEAFKLVGREDLAILYRGEAMKTPHKLPNVQKENPTEEVVDGMEDLELEGLQLRFPKDQRVASVRRMLQAAKPVKITVVQRPEVSDHDYIEEQEKQLLSLCTRTLALPVGRGMFTLASVEPVVLEPLPIPKLCLTGRSPVRGTTVDLSHIETVANMNYWPLFHNGVAAGLKVSPNAPGIDSTWIGYNRQKGSADSTTEHAGFLMALGLNGHLKTLKNFKIYEYLNKCHEMTSVGLLLGIAASKRGSGDQEASQAIRTICLHIEAMLPPTSLELNIAQNIQVAALLGLGLLYQGSAHRHIAEVLLSEIGRPPGPEMENCVDRESYSLAAGLALGLVVLGQGNGHMAGLKDLAIPDTLHHYMVGGHVRQLPVSQREKYKNPSYQIREGDYVNVHVTCPGATLALGMLYFRTGNESVASWMEAPDTQYLLDFIRPDFLLLRILAKGLIMWDQIVPSKEWVESNVPETIRPFALSKPQPGTDPSIDLETMNQAYCNILAGSCMAMGLRFAGSANNEAYETLFYFANHFISLLSKSIAELAGKSTVESCINVIVLSLAMVMAGTGDLTVLRLCRFLRSRVGPTQAVVTYGSHMATHMAMGLLFLGGGRYTLSTSAQSVAALLCAFFPKFPTHSNDNRYHLQAFRHLYVLAAEPRLLLPRDVDYLKCDYTSLKIVYLDTPWYKNQQVVLKAPCLLPELHLIKEINVTDERYWPITFEKGRNWNQLINLLKMNHSLPIKKKAGCLSYKDDPSGFRTMFAKSLTHEKTVCWSARMDSILAFSSQNPLVDFAGLFLKDAPGDTDKERELKDLIKTYTYDCCVHDKSSLLPILLSFLFGTMNLANGEPDMSVIWQIKLHLKIAEHLSMTSKLTPLISTEMAISIVSRARAALDSLESRLKPHIEDYSNGRTLSTTDSHILKCLAAYLVFYDIPTPQVLQGIKKPFNPLHLLNLGFTPTMALKLGNPHKK</sequence>
<feature type="domain" description="Anaphase-promoting complex subunit 1 beta-sandwich" evidence="10">
    <location>
        <begin position="1592"/>
        <end position="1676"/>
    </location>
</feature>
<dbReference type="InterPro" id="IPR049255">
    <property type="entry name" value="Apc1_N"/>
</dbReference>
<dbReference type="GO" id="GO:0007091">
    <property type="term" value="P:metaphase/anaphase transition of mitotic cell cycle"/>
    <property type="evidence" value="ECO:0007669"/>
    <property type="project" value="TreeGrafter"/>
</dbReference>
<dbReference type="GO" id="GO:0005680">
    <property type="term" value="C:anaphase-promoting complex"/>
    <property type="evidence" value="ECO:0007669"/>
    <property type="project" value="InterPro"/>
</dbReference>
<keyword evidence="4" id="KW-0498">Mitosis</keyword>
<feature type="domain" description="Anaphase-promoting complex subunit 1 C-terminal" evidence="8">
    <location>
        <begin position="1713"/>
        <end position="1866"/>
    </location>
</feature>
<organism evidence="11 12">
    <name type="scientific">Cloeon dipterum</name>
    <dbReference type="NCBI Taxonomy" id="197152"/>
    <lineage>
        <taxon>Eukaryota</taxon>
        <taxon>Metazoa</taxon>
        <taxon>Ecdysozoa</taxon>
        <taxon>Arthropoda</taxon>
        <taxon>Hexapoda</taxon>
        <taxon>Insecta</taxon>
        <taxon>Pterygota</taxon>
        <taxon>Palaeoptera</taxon>
        <taxon>Ephemeroptera</taxon>
        <taxon>Pisciforma</taxon>
        <taxon>Baetidae</taxon>
        <taxon>Cloeon</taxon>
    </lineage>
</organism>
<dbReference type="InterPro" id="IPR048971">
    <property type="entry name" value="Apc1_3rd"/>
</dbReference>
<dbReference type="OrthoDB" id="26401at2759"/>
<evidence type="ECO:0000259" key="10">
    <source>
        <dbReference type="Pfam" id="PF21282"/>
    </source>
</evidence>
<gene>
    <name evidence="11" type="ORF">CLODIP_2_CD09609</name>
</gene>
<evidence type="ECO:0000259" key="7">
    <source>
        <dbReference type="Pfam" id="PF12859"/>
    </source>
</evidence>
<dbReference type="InterPro" id="IPR024990">
    <property type="entry name" value="Apc1"/>
</dbReference>
<dbReference type="InterPro" id="IPR002015">
    <property type="entry name" value="Proteasome/cyclosome_rpt"/>
</dbReference>
<protein>
    <recommendedName>
        <fullName evidence="13">Anaphase-promoting complex subunit 1</fullName>
    </recommendedName>
</protein>